<feature type="transmembrane region" description="Helical" evidence="3">
    <location>
        <begin position="55"/>
        <end position="73"/>
    </location>
</feature>
<dbReference type="InParanoid" id="C1FGS2"/>
<reference evidence="4 5" key="1">
    <citation type="journal article" date="2009" name="Science">
        <title>Green evolution and dynamic adaptations revealed by genomes of the marine picoeukaryotes Micromonas.</title>
        <authorList>
            <person name="Worden A.Z."/>
            <person name="Lee J.H."/>
            <person name="Mock T."/>
            <person name="Rouze P."/>
            <person name="Simmons M.P."/>
            <person name="Aerts A.L."/>
            <person name="Allen A.E."/>
            <person name="Cuvelier M.L."/>
            <person name="Derelle E."/>
            <person name="Everett M.V."/>
            <person name="Foulon E."/>
            <person name="Grimwood J."/>
            <person name="Gundlach H."/>
            <person name="Henrissat B."/>
            <person name="Napoli C."/>
            <person name="McDonald S.M."/>
            <person name="Parker M.S."/>
            <person name="Rombauts S."/>
            <person name="Salamov A."/>
            <person name="Von Dassow P."/>
            <person name="Badger J.H."/>
            <person name="Coutinho P.M."/>
            <person name="Demir E."/>
            <person name="Dubchak I."/>
            <person name="Gentemann C."/>
            <person name="Eikrem W."/>
            <person name="Gready J.E."/>
            <person name="John U."/>
            <person name="Lanier W."/>
            <person name="Lindquist E.A."/>
            <person name="Lucas S."/>
            <person name="Mayer K.F."/>
            <person name="Moreau H."/>
            <person name="Not F."/>
            <person name="Otillar R."/>
            <person name="Panaud O."/>
            <person name="Pangilinan J."/>
            <person name="Paulsen I."/>
            <person name="Piegu B."/>
            <person name="Poliakov A."/>
            <person name="Robbens S."/>
            <person name="Schmutz J."/>
            <person name="Toulza E."/>
            <person name="Wyss T."/>
            <person name="Zelensky A."/>
            <person name="Zhou K."/>
            <person name="Armbrust E.V."/>
            <person name="Bhattacharya D."/>
            <person name="Goodenough U.W."/>
            <person name="Van de Peer Y."/>
            <person name="Grigoriev I.V."/>
        </authorList>
    </citation>
    <scope>NUCLEOTIDE SEQUENCE [LARGE SCALE GENOMIC DNA]</scope>
    <source>
        <strain evidence="5">RCC299 / NOUM17</strain>
    </source>
</reference>
<dbReference type="EMBL" id="CP001575">
    <property type="protein sequence ID" value="ACO69592.1"/>
    <property type="molecule type" value="Genomic_DNA"/>
</dbReference>
<sequence>MAEEDDDLVPSPPRRTPRDAPGAGSRYRTPTRRSSARTPRRGRDHRDGDGPPSRYLSGQLLTFCVAAVGFFALSSHTARQHNGAFERHFQELAKVKDDRRRLREEVEALRAENARLRGGEPLNGRT</sequence>
<feature type="coiled-coil region" evidence="1">
    <location>
        <begin position="85"/>
        <end position="119"/>
    </location>
</feature>
<organism evidence="4 5">
    <name type="scientific">Micromonas commoda (strain RCC299 / NOUM17 / CCMP2709)</name>
    <name type="common">Picoplanktonic green alga</name>
    <dbReference type="NCBI Taxonomy" id="296587"/>
    <lineage>
        <taxon>Eukaryota</taxon>
        <taxon>Viridiplantae</taxon>
        <taxon>Chlorophyta</taxon>
        <taxon>Mamiellophyceae</taxon>
        <taxon>Mamiellales</taxon>
        <taxon>Mamiellaceae</taxon>
        <taxon>Micromonas</taxon>
    </lineage>
</organism>
<dbReference type="AlphaFoldDB" id="C1FGS2"/>
<dbReference type="GeneID" id="8245688"/>
<proteinExistence type="predicted"/>
<evidence type="ECO:0000313" key="4">
    <source>
        <dbReference type="EMBL" id="ACO69592.1"/>
    </source>
</evidence>
<feature type="region of interest" description="Disordered" evidence="2">
    <location>
        <begin position="1"/>
        <end position="55"/>
    </location>
</feature>
<keyword evidence="3" id="KW-0472">Membrane</keyword>
<evidence type="ECO:0000256" key="2">
    <source>
        <dbReference type="SAM" id="MobiDB-lite"/>
    </source>
</evidence>
<dbReference type="Proteomes" id="UP000002009">
    <property type="component" value="Chromosome 8"/>
</dbReference>
<gene>
    <name evidence="4" type="ORF">MICPUN_60977</name>
</gene>
<evidence type="ECO:0000313" key="5">
    <source>
        <dbReference type="Proteomes" id="UP000002009"/>
    </source>
</evidence>
<feature type="compositionally biased region" description="Basic residues" evidence="2">
    <location>
        <begin position="29"/>
        <end position="43"/>
    </location>
</feature>
<accession>C1FGS2</accession>
<evidence type="ECO:0000256" key="3">
    <source>
        <dbReference type="SAM" id="Phobius"/>
    </source>
</evidence>
<dbReference type="RefSeq" id="XP_002508334.1">
    <property type="nucleotide sequence ID" value="XM_002508288.1"/>
</dbReference>
<keyword evidence="5" id="KW-1185">Reference proteome</keyword>
<evidence type="ECO:0000256" key="1">
    <source>
        <dbReference type="SAM" id="Coils"/>
    </source>
</evidence>
<keyword evidence="3" id="KW-0812">Transmembrane</keyword>
<keyword evidence="1" id="KW-0175">Coiled coil</keyword>
<protein>
    <submittedName>
        <fullName evidence="4">Uncharacterized protein</fullName>
    </submittedName>
</protein>
<dbReference type="KEGG" id="mis:MICPUN_60977"/>
<name>C1FGS2_MICCC</name>
<keyword evidence="3" id="KW-1133">Transmembrane helix</keyword>